<proteinExistence type="predicted"/>
<evidence type="ECO:0000313" key="1">
    <source>
        <dbReference type="EMBL" id="QUC66858.1"/>
    </source>
</evidence>
<keyword evidence="1" id="KW-0436">Ligase</keyword>
<dbReference type="EMBL" id="CP068393">
    <property type="protein sequence ID" value="QUC66858.1"/>
    <property type="molecule type" value="Genomic_DNA"/>
</dbReference>
<dbReference type="EC" id="6.3.3.2" evidence="1"/>
<accession>A0AC61N6T8</accession>
<gene>
    <name evidence="1" type="ORF">JYE49_13585</name>
</gene>
<dbReference type="Proteomes" id="UP000682782">
    <property type="component" value="Chromosome"/>
</dbReference>
<organism evidence="1 2">
    <name type="scientific">Aristaeella hokkaidonensis</name>
    <dbReference type="NCBI Taxonomy" id="3046382"/>
    <lineage>
        <taxon>Bacteria</taxon>
        <taxon>Bacillati</taxon>
        <taxon>Bacillota</taxon>
        <taxon>Clostridia</taxon>
        <taxon>Eubacteriales</taxon>
        <taxon>Aristaeellaceae</taxon>
        <taxon>Aristaeella</taxon>
    </lineage>
</organism>
<name>A0AC61N6T8_9FIRM</name>
<evidence type="ECO:0000313" key="2">
    <source>
        <dbReference type="Proteomes" id="UP000682782"/>
    </source>
</evidence>
<sequence length="187" mass="20771">MRRCTVFGGARAEKQRIRQEVRLISANLTPEYRQEASREIARQVLELPFWKQAGTVMMYCSLPGEPDTRALMETALKEGKTLLLPRCYEAGRMEALPVKDPAELKPGTLGIPEPADETGEKPEPDLILVPCMAATPNGIRLGHGAGYYDHFLAEHSGKTVCLCFRKLLRSDLPAEDTDISMDLVISD</sequence>
<keyword evidence="2" id="KW-1185">Reference proteome</keyword>
<reference evidence="1" key="1">
    <citation type="submission" date="2021-01" db="EMBL/GenBank/DDBJ databases">
        <title>Complete genome sequence of Clostridiales bacterium R-7.</title>
        <authorList>
            <person name="Mahoney-Kurpe S.C."/>
            <person name="Palevich N."/>
            <person name="Koike S."/>
            <person name="Moon C.D."/>
            <person name="Attwood G.T."/>
        </authorList>
    </citation>
    <scope>NUCLEOTIDE SEQUENCE</scope>
    <source>
        <strain evidence="1">R-7</strain>
    </source>
</reference>
<protein>
    <submittedName>
        <fullName evidence="1">5-formyltetrahydrofolate cyclo-ligase</fullName>
        <ecNumber evidence="1">6.3.3.2</ecNumber>
    </submittedName>
</protein>